<evidence type="ECO:0000313" key="6">
    <source>
        <dbReference type="EMBL" id="NDK91729.1"/>
    </source>
</evidence>
<dbReference type="InterPro" id="IPR006311">
    <property type="entry name" value="TAT_signal"/>
</dbReference>
<proteinExistence type="inferred from homology"/>
<accession>A0A7K3LU85</accession>
<dbReference type="Gene3D" id="2.60.40.1180">
    <property type="entry name" value="Golgi alpha-mannosidase II"/>
    <property type="match status" value="2"/>
</dbReference>
<dbReference type="RefSeq" id="WP_157079483.1">
    <property type="nucleotide sequence ID" value="NZ_JAADZU010000081.1"/>
</dbReference>
<feature type="domain" description="Glycoside hydrolase family 31 TIM barrel" evidence="3">
    <location>
        <begin position="255"/>
        <end position="582"/>
    </location>
</feature>
<dbReference type="InterPro" id="IPR013780">
    <property type="entry name" value="Glyco_hydro_b"/>
</dbReference>
<dbReference type="Pfam" id="PF21365">
    <property type="entry name" value="Glyco_hydro_31_3rd"/>
    <property type="match status" value="1"/>
</dbReference>
<feature type="domain" description="DUF5110" evidence="4">
    <location>
        <begin position="693"/>
        <end position="762"/>
    </location>
</feature>
<sequence length="804" mass="89098">MGATRGSAGEQRGMSRRRALASAGAASLGVAGAAAAGAGMGAATAAPVDPAGMVTADRVRLTVITPGLIRYEYSPARRFEDRPTLLAHHRRARSPRFRTRTAAGTLELETDHLVLRCATGRFVSDDPQITLKHSGAQVHPTWLPDTYTPAPAGIAFAANLENWTSSIPPLPHGNLGGWLRCLDSVRAETSLQPGLLSRAGWHFIDDTHSVLVPDDADTPVRRPRRPGYRDGYIFVYGTDFRQALADLRTLSGAVPLLPRQAFGNWFSRYAAYDEHFYRDDLLPQYRRAGVPLDVLIVDTDFKAPNTWNGWNWNRKLFARPRRFLTWAHQQNLAVGLNIHPSISGDDARYPEAARTTGGTLRAALTPAARYFSALGRRIGGTLGPTFVWDLAERTHLRSFMALHDSFEADGVDFWWLDWIIDESLVGIPRAEIADDVWLARAYGRRRRAQTNRWVLLARNGASYWDMVGTRPGPWGGHRHTIHFTGDTYSTWETLAFEVAFTHAEGNIGMSYVSHDIGGFKGDTDPERYVRWMQFGAFSPIMRIHSQNLQTRRLPWEFAEPHRSAATTAMRLRSRLVPYLYTAARISHDTGLPMAHGMYLTWPHRREAYDFRHQYMLGEDLLVAPVVRPAAAGTTKRIWFPEGRWVHLTGGESVQGPAIGDIPVHLADIPVYGRAGATVVMADRPRPAADPAAPLTARVFTGASGSSRLYHDDGHSDEHRDDGYTWTRIDWDDGAQALSIHTTAAGPAGAQWHPRITQIELVGVDGAPKGVSVNGVHVPDARWRYRQETRTAVAGIAAETADRSL</sequence>
<dbReference type="EMBL" id="JAADZU010000081">
    <property type="protein sequence ID" value="NDK91729.1"/>
    <property type="molecule type" value="Genomic_DNA"/>
</dbReference>
<dbReference type="Pfam" id="PF01055">
    <property type="entry name" value="Glyco_hydro_31_2nd"/>
    <property type="match status" value="1"/>
</dbReference>
<dbReference type="PANTHER" id="PTHR22762:SF89">
    <property type="entry name" value="ALPHA-XYLOSIDASE"/>
    <property type="match status" value="1"/>
</dbReference>
<reference evidence="6 7" key="1">
    <citation type="submission" date="2020-01" db="EMBL/GenBank/DDBJ databases">
        <title>Investigation of new actinobacteria for the biodesulphurisation of diesel fuel.</title>
        <authorList>
            <person name="Athi Narayanan S.M."/>
        </authorList>
    </citation>
    <scope>NUCLEOTIDE SEQUENCE [LARGE SCALE GENOMIC DNA]</scope>
    <source>
        <strain evidence="6 7">213E</strain>
    </source>
</reference>
<dbReference type="PANTHER" id="PTHR22762">
    <property type="entry name" value="ALPHA-GLUCOSIDASE"/>
    <property type="match status" value="1"/>
</dbReference>
<evidence type="ECO:0000256" key="1">
    <source>
        <dbReference type="ARBA" id="ARBA00007806"/>
    </source>
</evidence>
<evidence type="ECO:0000259" key="5">
    <source>
        <dbReference type="Pfam" id="PF21365"/>
    </source>
</evidence>
<dbReference type="InterPro" id="IPR017853">
    <property type="entry name" value="GH"/>
</dbReference>
<dbReference type="Gene3D" id="3.20.20.80">
    <property type="entry name" value="Glycosidases"/>
    <property type="match status" value="1"/>
</dbReference>
<evidence type="ECO:0000259" key="3">
    <source>
        <dbReference type="Pfam" id="PF01055"/>
    </source>
</evidence>
<comment type="caution">
    <text evidence="6">The sequence shown here is derived from an EMBL/GenBank/DDBJ whole genome shotgun (WGS) entry which is preliminary data.</text>
</comment>
<dbReference type="SUPFAM" id="SSF51445">
    <property type="entry name" value="(Trans)glycosidases"/>
    <property type="match status" value="1"/>
</dbReference>
<comment type="similarity">
    <text evidence="1 2">Belongs to the glycosyl hydrolase 31 family.</text>
</comment>
<gene>
    <name evidence="6" type="ORF">GYA93_19435</name>
</gene>
<dbReference type="InterPro" id="IPR033403">
    <property type="entry name" value="DUF5110"/>
</dbReference>
<evidence type="ECO:0000313" key="7">
    <source>
        <dbReference type="Proteomes" id="UP000466307"/>
    </source>
</evidence>
<keyword evidence="7" id="KW-1185">Reference proteome</keyword>
<dbReference type="InterPro" id="IPR000322">
    <property type="entry name" value="Glyco_hydro_31_TIM"/>
</dbReference>
<evidence type="ECO:0000259" key="4">
    <source>
        <dbReference type="Pfam" id="PF17137"/>
    </source>
</evidence>
<keyword evidence="2" id="KW-0378">Hydrolase</keyword>
<organism evidence="6 7">
    <name type="scientific">Gordonia desulfuricans</name>
    <dbReference type="NCBI Taxonomy" id="89051"/>
    <lineage>
        <taxon>Bacteria</taxon>
        <taxon>Bacillati</taxon>
        <taxon>Actinomycetota</taxon>
        <taxon>Actinomycetes</taxon>
        <taxon>Mycobacteriales</taxon>
        <taxon>Gordoniaceae</taxon>
        <taxon>Gordonia</taxon>
    </lineage>
</organism>
<dbReference type="PROSITE" id="PS51318">
    <property type="entry name" value="TAT"/>
    <property type="match status" value="1"/>
</dbReference>
<protein>
    <submittedName>
        <fullName evidence="6">DUF5110 domain-containing protein</fullName>
    </submittedName>
</protein>
<feature type="domain" description="Glycosyl hydrolase family 31 C-terminal" evidence="5">
    <location>
        <begin position="590"/>
        <end position="676"/>
    </location>
</feature>
<dbReference type="GO" id="GO:0005975">
    <property type="term" value="P:carbohydrate metabolic process"/>
    <property type="evidence" value="ECO:0007669"/>
    <property type="project" value="InterPro"/>
</dbReference>
<dbReference type="Proteomes" id="UP000466307">
    <property type="component" value="Unassembled WGS sequence"/>
</dbReference>
<evidence type="ECO:0000256" key="2">
    <source>
        <dbReference type="RuleBase" id="RU361185"/>
    </source>
</evidence>
<dbReference type="GO" id="GO:0006491">
    <property type="term" value="P:N-glycan processing"/>
    <property type="evidence" value="ECO:0007669"/>
    <property type="project" value="TreeGrafter"/>
</dbReference>
<name>A0A7K3LU85_9ACTN</name>
<keyword evidence="2" id="KW-0326">Glycosidase</keyword>
<dbReference type="InterPro" id="IPR048395">
    <property type="entry name" value="Glyco_hydro_31_C"/>
</dbReference>
<dbReference type="Pfam" id="PF17137">
    <property type="entry name" value="DUF5110"/>
    <property type="match status" value="1"/>
</dbReference>
<dbReference type="SUPFAM" id="SSF51011">
    <property type="entry name" value="Glycosyl hydrolase domain"/>
    <property type="match status" value="1"/>
</dbReference>
<dbReference type="GO" id="GO:0090599">
    <property type="term" value="F:alpha-glucosidase activity"/>
    <property type="evidence" value="ECO:0007669"/>
    <property type="project" value="TreeGrafter"/>
</dbReference>
<dbReference type="AlphaFoldDB" id="A0A7K3LU85"/>